<protein>
    <recommendedName>
        <fullName evidence="3">CopG family transcriptional regulator</fullName>
    </recommendedName>
</protein>
<evidence type="ECO:0000313" key="2">
    <source>
        <dbReference type="Proteomes" id="UP000284824"/>
    </source>
</evidence>
<dbReference type="OrthoDB" id="3538901at2"/>
<dbReference type="Proteomes" id="UP000284824">
    <property type="component" value="Unassembled WGS sequence"/>
</dbReference>
<dbReference type="EMBL" id="SAUN01000001">
    <property type="protein sequence ID" value="RVX44904.1"/>
    <property type="molecule type" value="Genomic_DNA"/>
</dbReference>
<organism evidence="1 2">
    <name type="scientific">Nonomuraea polychroma</name>
    <dbReference type="NCBI Taxonomy" id="46176"/>
    <lineage>
        <taxon>Bacteria</taxon>
        <taxon>Bacillati</taxon>
        <taxon>Actinomycetota</taxon>
        <taxon>Actinomycetes</taxon>
        <taxon>Streptosporangiales</taxon>
        <taxon>Streptosporangiaceae</taxon>
        <taxon>Nonomuraea</taxon>
    </lineage>
</organism>
<name>A0A438MGL1_9ACTN</name>
<evidence type="ECO:0008006" key="3">
    <source>
        <dbReference type="Google" id="ProtNLM"/>
    </source>
</evidence>
<comment type="caution">
    <text evidence="1">The sequence shown here is derived from an EMBL/GenBank/DDBJ whole genome shotgun (WGS) entry which is preliminary data.</text>
</comment>
<accession>A0A438MGL1</accession>
<proteinExistence type="predicted"/>
<dbReference type="AlphaFoldDB" id="A0A438MGL1"/>
<gene>
    <name evidence="1" type="ORF">EDD27_7671</name>
</gene>
<evidence type="ECO:0000313" key="1">
    <source>
        <dbReference type="EMBL" id="RVX44904.1"/>
    </source>
</evidence>
<sequence length="83" mass="9674">MATRTVTVTIPELLDEIRAEVGKRGLSRYVAEALRFKRERDRLVELVHWLEGEYGPVSDDERAAAIEKLEELDVEHDRRRVIT</sequence>
<keyword evidence="2" id="KW-1185">Reference proteome</keyword>
<reference evidence="1 2" key="1">
    <citation type="submission" date="2019-01" db="EMBL/GenBank/DDBJ databases">
        <title>Sequencing the genomes of 1000 actinobacteria strains.</title>
        <authorList>
            <person name="Klenk H.-P."/>
        </authorList>
    </citation>
    <scope>NUCLEOTIDE SEQUENCE [LARGE SCALE GENOMIC DNA]</scope>
    <source>
        <strain evidence="1 2">DSM 43925</strain>
    </source>
</reference>